<evidence type="ECO:0000313" key="13">
    <source>
        <dbReference type="EMBL" id="MBB6069351.1"/>
    </source>
</evidence>
<dbReference type="CDD" id="cd07989">
    <property type="entry name" value="LPLAT_AGPAT-like"/>
    <property type="match status" value="1"/>
</dbReference>
<reference evidence="13 14" key="1">
    <citation type="submission" date="2020-08" db="EMBL/GenBank/DDBJ databases">
        <title>Genomic Encyclopedia of Type Strains, Phase IV (KMG-IV): sequencing the most valuable type-strain genomes for metagenomic binning, comparative biology and taxonomic classification.</title>
        <authorList>
            <person name="Goeker M."/>
        </authorList>
    </citation>
    <scope>NUCLEOTIDE SEQUENCE [LARGE SCALE GENOMIC DNA]</scope>
    <source>
        <strain evidence="13 14">DSM 29007</strain>
    </source>
</reference>
<keyword evidence="11" id="KW-0812">Transmembrane</keyword>
<protein>
    <recommendedName>
        <fullName evidence="6 9">1-acyl-sn-glycerol-3-phosphate acyltransferase</fullName>
        <ecNumber evidence="5 9">2.3.1.51</ecNumber>
    </recommendedName>
</protein>
<evidence type="ECO:0000256" key="1">
    <source>
        <dbReference type="ARBA" id="ARBA00001141"/>
    </source>
</evidence>
<evidence type="ECO:0000313" key="14">
    <source>
        <dbReference type="Proteomes" id="UP000582837"/>
    </source>
</evidence>
<comment type="caution">
    <text evidence="13">The sequence shown here is derived from an EMBL/GenBank/DDBJ whole genome shotgun (WGS) entry which is preliminary data.</text>
</comment>
<keyword evidence="11" id="KW-1133">Transmembrane helix</keyword>
<proteinExistence type="inferred from homology"/>
<evidence type="ECO:0000256" key="6">
    <source>
        <dbReference type="ARBA" id="ARBA00016139"/>
    </source>
</evidence>
<accession>A0A841GKT8</accession>
<evidence type="ECO:0000259" key="12">
    <source>
        <dbReference type="SMART" id="SM00563"/>
    </source>
</evidence>
<keyword evidence="9" id="KW-1208">Phospholipid metabolism</keyword>
<dbReference type="GO" id="GO:0016020">
    <property type="term" value="C:membrane"/>
    <property type="evidence" value="ECO:0007669"/>
    <property type="project" value="InterPro"/>
</dbReference>
<keyword evidence="8 9" id="KW-0012">Acyltransferase</keyword>
<dbReference type="RefSeq" id="WP_184430705.1">
    <property type="nucleotide sequence ID" value="NZ_JABDTL010000002.1"/>
</dbReference>
<organism evidence="13 14">
    <name type="scientific">Longimicrobium terrae</name>
    <dbReference type="NCBI Taxonomy" id="1639882"/>
    <lineage>
        <taxon>Bacteria</taxon>
        <taxon>Pseudomonadati</taxon>
        <taxon>Gemmatimonadota</taxon>
        <taxon>Longimicrobiia</taxon>
        <taxon>Longimicrobiales</taxon>
        <taxon>Longimicrobiaceae</taxon>
        <taxon>Longimicrobium</taxon>
    </lineage>
</organism>
<evidence type="ECO:0000256" key="8">
    <source>
        <dbReference type="ARBA" id="ARBA00023315"/>
    </source>
</evidence>
<keyword evidence="9" id="KW-0444">Lipid biosynthesis</keyword>
<dbReference type="PANTHER" id="PTHR10434">
    <property type="entry name" value="1-ACYL-SN-GLYCEROL-3-PHOSPHATE ACYLTRANSFERASE"/>
    <property type="match status" value="1"/>
</dbReference>
<evidence type="ECO:0000256" key="9">
    <source>
        <dbReference type="RuleBase" id="RU361267"/>
    </source>
</evidence>
<name>A0A841GKT8_9BACT</name>
<dbReference type="NCBIfam" id="TIGR00530">
    <property type="entry name" value="AGP_acyltrn"/>
    <property type="match status" value="1"/>
</dbReference>
<keyword evidence="9" id="KW-0443">Lipid metabolism</keyword>
<evidence type="ECO:0000256" key="7">
    <source>
        <dbReference type="ARBA" id="ARBA00022679"/>
    </source>
</evidence>
<comment type="domain">
    <text evidence="9">The HXXXXD motif is essential for acyltransferase activity and may constitute the binding site for the phosphate moiety of the glycerol-3-phosphate.</text>
</comment>
<comment type="pathway">
    <text evidence="3">Lipid metabolism.</text>
</comment>
<keyword evidence="9" id="KW-0594">Phospholipid biosynthesis</keyword>
<evidence type="ECO:0000256" key="4">
    <source>
        <dbReference type="ARBA" id="ARBA00008655"/>
    </source>
</evidence>
<dbReference type="EC" id="2.3.1.51" evidence="5 9"/>
<sequence length="260" mass="29297">MILGVIRALWMVFWTFWATILYGGSAIILSLFGVKGRLFVRWSRQWARVAMWASGCRAVAHGTENLKPGQPFILAANHVSWFDIFAISVLLEVDFHFVAKKELEKVPIFGRAWRAAGHISIDRSNRERAVESLRRAGEQMRRENSVVVIFAEGTRSRSGRLQPFKKGAFVLAQETGIPIIPTVVTGSYDIMRPDTFIVRPATIDVYFEAPVEVTRGENTDAMVERVRRVFVQRLEGMDSLPPADEEPQSIETDAPPRGPV</sequence>
<feature type="transmembrane region" description="Helical" evidence="11">
    <location>
        <begin position="12"/>
        <end position="34"/>
    </location>
</feature>
<feature type="region of interest" description="Disordered" evidence="10">
    <location>
        <begin position="237"/>
        <end position="260"/>
    </location>
</feature>
<feature type="domain" description="Phospholipid/glycerol acyltransferase" evidence="12">
    <location>
        <begin position="72"/>
        <end position="187"/>
    </location>
</feature>
<evidence type="ECO:0000256" key="11">
    <source>
        <dbReference type="SAM" id="Phobius"/>
    </source>
</evidence>
<keyword evidence="7 9" id="KW-0808">Transferase</keyword>
<comment type="pathway">
    <text evidence="2">Phospholipid metabolism; CDP-diacylglycerol biosynthesis; CDP-diacylglycerol from sn-glycerol 3-phosphate: step 2/3.</text>
</comment>
<gene>
    <name evidence="13" type="ORF">HNQ61_000966</name>
</gene>
<dbReference type="Pfam" id="PF01553">
    <property type="entry name" value="Acyltransferase"/>
    <property type="match status" value="1"/>
</dbReference>
<dbReference type="PANTHER" id="PTHR10434:SF11">
    <property type="entry name" value="1-ACYL-SN-GLYCEROL-3-PHOSPHATE ACYLTRANSFERASE"/>
    <property type="match status" value="1"/>
</dbReference>
<comment type="similarity">
    <text evidence="4 9">Belongs to the 1-acyl-sn-glycerol-3-phosphate acyltransferase family.</text>
</comment>
<dbReference type="InterPro" id="IPR004552">
    <property type="entry name" value="AGP_acyltrans"/>
</dbReference>
<comment type="catalytic activity">
    <reaction evidence="1 9">
        <text>a 1-acyl-sn-glycero-3-phosphate + an acyl-CoA = a 1,2-diacyl-sn-glycero-3-phosphate + CoA</text>
        <dbReference type="Rhea" id="RHEA:19709"/>
        <dbReference type="ChEBI" id="CHEBI:57287"/>
        <dbReference type="ChEBI" id="CHEBI:57970"/>
        <dbReference type="ChEBI" id="CHEBI:58342"/>
        <dbReference type="ChEBI" id="CHEBI:58608"/>
        <dbReference type="EC" id="2.3.1.51"/>
    </reaction>
</comment>
<evidence type="ECO:0000256" key="5">
    <source>
        <dbReference type="ARBA" id="ARBA00013211"/>
    </source>
</evidence>
<dbReference type="AlphaFoldDB" id="A0A841GKT8"/>
<dbReference type="EMBL" id="JACHIA010000002">
    <property type="protein sequence ID" value="MBB6069351.1"/>
    <property type="molecule type" value="Genomic_DNA"/>
</dbReference>
<dbReference type="SUPFAM" id="SSF69593">
    <property type="entry name" value="Glycerol-3-phosphate (1)-acyltransferase"/>
    <property type="match status" value="1"/>
</dbReference>
<keyword evidence="14" id="KW-1185">Reference proteome</keyword>
<dbReference type="GO" id="GO:0006654">
    <property type="term" value="P:phosphatidic acid biosynthetic process"/>
    <property type="evidence" value="ECO:0007669"/>
    <property type="project" value="TreeGrafter"/>
</dbReference>
<dbReference type="InterPro" id="IPR002123">
    <property type="entry name" value="Plipid/glycerol_acylTrfase"/>
</dbReference>
<dbReference type="GO" id="GO:0003841">
    <property type="term" value="F:1-acylglycerol-3-phosphate O-acyltransferase activity"/>
    <property type="evidence" value="ECO:0007669"/>
    <property type="project" value="UniProtKB-UniRule"/>
</dbReference>
<evidence type="ECO:0000256" key="2">
    <source>
        <dbReference type="ARBA" id="ARBA00004728"/>
    </source>
</evidence>
<dbReference type="SMART" id="SM00563">
    <property type="entry name" value="PlsC"/>
    <property type="match status" value="1"/>
</dbReference>
<keyword evidence="11" id="KW-0472">Membrane</keyword>
<evidence type="ECO:0000256" key="3">
    <source>
        <dbReference type="ARBA" id="ARBA00005189"/>
    </source>
</evidence>
<dbReference type="Proteomes" id="UP000582837">
    <property type="component" value="Unassembled WGS sequence"/>
</dbReference>
<evidence type="ECO:0000256" key="10">
    <source>
        <dbReference type="SAM" id="MobiDB-lite"/>
    </source>
</evidence>